<feature type="transmembrane region" description="Helical" evidence="1">
    <location>
        <begin position="12"/>
        <end position="34"/>
    </location>
</feature>
<protein>
    <submittedName>
        <fullName evidence="2">Uncharacterized protein</fullName>
    </submittedName>
</protein>
<comment type="caution">
    <text evidence="2">The sequence shown here is derived from an EMBL/GenBank/DDBJ whole genome shotgun (WGS) entry which is preliminary data.</text>
</comment>
<gene>
    <name evidence="2" type="ORF">FHR38_000817</name>
</gene>
<feature type="transmembrane region" description="Helical" evidence="1">
    <location>
        <begin position="132"/>
        <end position="149"/>
    </location>
</feature>
<feature type="transmembrane region" description="Helical" evidence="1">
    <location>
        <begin position="169"/>
        <end position="187"/>
    </location>
</feature>
<feature type="transmembrane region" description="Helical" evidence="1">
    <location>
        <begin position="108"/>
        <end position="127"/>
    </location>
</feature>
<keyword evidence="1" id="KW-0472">Membrane</keyword>
<evidence type="ECO:0000313" key="2">
    <source>
        <dbReference type="EMBL" id="MBB4957084.1"/>
    </source>
</evidence>
<keyword evidence="1" id="KW-0812">Transmembrane</keyword>
<dbReference type="RefSeq" id="WP_184532869.1">
    <property type="nucleotide sequence ID" value="NZ_JACHJW010000001.1"/>
</dbReference>
<dbReference type="EMBL" id="JACHJW010000001">
    <property type="protein sequence ID" value="MBB4957084.1"/>
    <property type="molecule type" value="Genomic_DNA"/>
</dbReference>
<feature type="transmembrane region" description="Helical" evidence="1">
    <location>
        <begin position="40"/>
        <end position="59"/>
    </location>
</feature>
<feature type="transmembrane region" description="Helical" evidence="1">
    <location>
        <begin position="79"/>
        <end position="96"/>
    </location>
</feature>
<dbReference type="AlphaFoldDB" id="A0A7W7SLS7"/>
<evidence type="ECO:0000256" key="1">
    <source>
        <dbReference type="SAM" id="Phobius"/>
    </source>
</evidence>
<evidence type="ECO:0000313" key="3">
    <source>
        <dbReference type="Proteomes" id="UP000578819"/>
    </source>
</evidence>
<dbReference type="Proteomes" id="UP000578819">
    <property type="component" value="Unassembled WGS sequence"/>
</dbReference>
<keyword evidence="1" id="KW-1133">Transmembrane helix</keyword>
<name>A0A7W7SLS7_9ACTN</name>
<accession>A0A7W7SLS7</accession>
<sequence length="199" mass="20211">MRWLTLYLRSRRVPVALAAAVVGMVVMWVLGAIVNDGAPGVTMVVLTALLLVAALTATLGGPDEELDRTAAQPWAPRRVAHLLAALAVVAGLPLLTHLTGSSFGPTGLVIRDAAGLLGLTALSAPLLGAGRAWFVPLGWTLAAAVYPVTGHVLGEILTWQSQVPGNTPAAVTATVLGVGGLIAYALAGPARRAPAEAAL</sequence>
<proteinExistence type="predicted"/>
<organism evidence="2 3">
    <name type="scientific">Micromonospora polyrhachis</name>
    <dbReference type="NCBI Taxonomy" id="1282883"/>
    <lineage>
        <taxon>Bacteria</taxon>
        <taxon>Bacillati</taxon>
        <taxon>Actinomycetota</taxon>
        <taxon>Actinomycetes</taxon>
        <taxon>Micromonosporales</taxon>
        <taxon>Micromonosporaceae</taxon>
        <taxon>Micromonospora</taxon>
    </lineage>
</organism>
<keyword evidence="3" id="KW-1185">Reference proteome</keyword>
<reference evidence="2 3" key="1">
    <citation type="submission" date="2020-08" db="EMBL/GenBank/DDBJ databases">
        <title>Sequencing the genomes of 1000 actinobacteria strains.</title>
        <authorList>
            <person name="Klenk H.-P."/>
        </authorList>
    </citation>
    <scope>NUCLEOTIDE SEQUENCE [LARGE SCALE GENOMIC DNA]</scope>
    <source>
        <strain evidence="2 3">DSM 45886</strain>
    </source>
</reference>